<dbReference type="GO" id="GO:0004252">
    <property type="term" value="F:serine-type endopeptidase activity"/>
    <property type="evidence" value="ECO:0007669"/>
    <property type="project" value="InterPro"/>
</dbReference>
<dbReference type="Pfam" id="PF13180">
    <property type="entry name" value="PDZ_2"/>
    <property type="match status" value="2"/>
</dbReference>
<dbReference type="HOGENOM" id="CLU_020120_1_0_0"/>
<dbReference type="NCBIfam" id="TIGR02037">
    <property type="entry name" value="degP_htrA_DO"/>
    <property type="match status" value="1"/>
</dbReference>
<dbReference type="Proteomes" id="UP000002432">
    <property type="component" value="Chromosome"/>
</dbReference>
<evidence type="ECO:0000256" key="4">
    <source>
        <dbReference type="ARBA" id="ARBA00022737"/>
    </source>
</evidence>
<dbReference type="InterPro" id="IPR001940">
    <property type="entry name" value="Peptidase_S1C"/>
</dbReference>
<feature type="compositionally biased region" description="Low complexity" evidence="9">
    <location>
        <begin position="122"/>
        <end position="133"/>
    </location>
</feature>
<comment type="similarity">
    <text evidence="1">Belongs to the peptidase S1C family.</text>
</comment>
<keyword evidence="12" id="KW-1185">Reference proteome</keyword>
<evidence type="ECO:0000313" key="12">
    <source>
        <dbReference type="Proteomes" id="UP000002432"/>
    </source>
</evidence>
<dbReference type="EnsemblBacteria" id="ABF40437">
    <property type="protein sequence ID" value="ABF40437"/>
    <property type="gene ID" value="Acid345_1435"/>
</dbReference>
<dbReference type="Pfam" id="PF13365">
    <property type="entry name" value="Trypsin_2"/>
    <property type="match status" value="1"/>
</dbReference>
<feature type="compositionally biased region" description="Acidic residues" evidence="9">
    <location>
        <begin position="103"/>
        <end position="114"/>
    </location>
</feature>
<dbReference type="STRING" id="204669.Acid345_1435"/>
<feature type="active site" description="Charge relay system" evidence="7">
    <location>
        <position position="277"/>
    </location>
</feature>
<dbReference type="InterPro" id="IPR011782">
    <property type="entry name" value="Pept_S1C_Do"/>
</dbReference>
<dbReference type="InterPro" id="IPR036034">
    <property type="entry name" value="PDZ_sf"/>
</dbReference>
<keyword evidence="4" id="KW-0677">Repeat</keyword>
<evidence type="ECO:0000313" key="11">
    <source>
        <dbReference type="EMBL" id="ABF40437.1"/>
    </source>
</evidence>
<dbReference type="PROSITE" id="PS50106">
    <property type="entry name" value="PDZ"/>
    <property type="match status" value="2"/>
</dbReference>
<dbReference type="InterPro" id="IPR001478">
    <property type="entry name" value="PDZ"/>
</dbReference>
<feature type="domain" description="PDZ" evidence="10">
    <location>
        <begin position="327"/>
        <end position="387"/>
    </location>
</feature>
<evidence type="ECO:0000256" key="9">
    <source>
        <dbReference type="SAM" id="MobiDB-lite"/>
    </source>
</evidence>
<accession>Q1IRR3</accession>
<feature type="binding site" evidence="8">
    <location>
        <position position="202"/>
    </location>
    <ligand>
        <name>substrate</name>
    </ligand>
</feature>
<dbReference type="OrthoDB" id="9758917at2"/>
<dbReference type="SMART" id="SM00228">
    <property type="entry name" value="PDZ"/>
    <property type="match status" value="2"/>
</dbReference>
<dbReference type="PANTHER" id="PTHR22939:SF129">
    <property type="entry name" value="SERINE PROTEASE HTRA2, MITOCHONDRIAL"/>
    <property type="match status" value="1"/>
</dbReference>
<dbReference type="PANTHER" id="PTHR22939">
    <property type="entry name" value="SERINE PROTEASE FAMILY S1C HTRA-RELATED"/>
    <property type="match status" value="1"/>
</dbReference>
<evidence type="ECO:0000256" key="3">
    <source>
        <dbReference type="ARBA" id="ARBA00022729"/>
    </source>
</evidence>
<sequence>MTPPTSGSWQRLRANRFASVLVILATLSLGILIGTVISSTVKGNEKQVSSSDATPLQIPEPKQLSNQFAQIAKQLEPAVVNINTESTMKHPSIKGRRGQQTPPDDDEDNQDDQDQGPGGGQDSPFQDFFDRFFGGQGGGGQMPQQDLRQRALGSGIIIDPKGYIITNDHVVDKADKIKVNLMGDPETVSYDATVIGVDKETDLAVIKINVKHDLPYAKLGNSEGVQVGDWVLALGSPFGLNSTMTAGIVSAKGRNIVPQRQFQQFIQTDAAINPGNSGGPLVDMAGEVIGINTAIFTTGGGYQGVGFALPSNTVIQVYNQLIAPDHKVSRGSIGVEFNAVANPAVARVYGVTTGVTVANVTPNGPAQKAGIQTGDTIVSVDGKPVKNGDELVADISARKPGSTAKVGFVRNGKEQSASVTIADRSKLYAARLGGGGEEQGEGGEGQPQPSKFGATVQNITPEMAQQLKLPNTKGVVVSNVKQDSFAESVGLGRGDVILEINKQPVTNEDDFRRIQGSLKSGADVVFLVRPRGRDNGTIFMAGTLP</sequence>
<dbReference type="PRINTS" id="PR00834">
    <property type="entry name" value="PROTEASES2C"/>
</dbReference>
<protein>
    <submittedName>
        <fullName evidence="11">Peptidase S1C, Do</fullName>
    </submittedName>
</protein>
<dbReference type="Gene3D" id="2.30.42.10">
    <property type="match status" value="2"/>
</dbReference>
<name>Q1IRR3_KORVE</name>
<evidence type="ECO:0000256" key="1">
    <source>
        <dbReference type="ARBA" id="ARBA00010541"/>
    </source>
</evidence>
<dbReference type="InterPro" id="IPR009003">
    <property type="entry name" value="Peptidase_S1_PA"/>
</dbReference>
<proteinExistence type="inferred from homology"/>
<dbReference type="SUPFAM" id="SSF50494">
    <property type="entry name" value="Trypsin-like serine proteases"/>
    <property type="match status" value="1"/>
</dbReference>
<evidence type="ECO:0000256" key="7">
    <source>
        <dbReference type="PIRSR" id="PIRSR611782-1"/>
    </source>
</evidence>
<keyword evidence="5" id="KW-0378">Hydrolase</keyword>
<gene>
    <name evidence="11" type="ordered locus">Acid345_1435</name>
</gene>
<dbReference type="SUPFAM" id="SSF50156">
    <property type="entry name" value="PDZ domain-like"/>
    <property type="match status" value="2"/>
</dbReference>
<keyword evidence="3" id="KW-0732">Signal</keyword>
<evidence type="ECO:0000259" key="10">
    <source>
        <dbReference type="PROSITE" id="PS50106"/>
    </source>
</evidence>
<evidence type="ECO:0000256" key="5">
    <source>
        <dbReference type="ARBA" id="ARBA00022801"/>
    </source>
</evidence>
<feature type="domain" description="PDZ" evidence="10">
    <location>
        <begin position="444"/>
        <end position="533"/>
    </location>
</feature>
<evidence type="ECO:0000256" key="6">
    <source>
        <dbReference type="ARBA" id="ARBA00022825"/>
    </source>
</evidence>
<dbReference type="Gene3D" id="2.40.10.120">
    <property type="match status" value="1"/>
</dbReference>
<organism evidence="11 12">
    <name type="scientific">Koribacter versatilis (strain Ellin345)</name>
    <dbReference type="NCBI Taxonomy" id="204669"/>
    <lineage>
        <taxon>Bacteria</taxon>
        <taxon>Pseudomonadati</taxon>
        <taxon>Acidobacteriota</taxon>
        <taxon>Terriglobia</taxon>
        <taxon>Terriglobales</taxon>
        <taxon>Candidatus Korobacteraceae</taxon>
        <taxon>Candidatus Korobacter</taxon>
    </lineage>
</organism>
<dbReference type="GO" id="GO:0006508">
    <property type="term" value="P:proteolysis"/>
    <property type="evidence" value="ECO:0007669"/>
    <property type="project" value="UniProtKB-KW"/>
</dbReference>
<evidence type="ECO:0000256" key="2">
    <source>
        <dbReference type="ARBA" id="ARBA00022670"/>
    </source>
</evidence>
<feature type="active site" description="Charge relay system" evidence="7">
    <location>
        <position position="169"/>
    </location>
</feature>
<feature type="binding site" evidence="8">
    <location>
        <begin position="275"/>
        <end position="277"/>
    </location>
    <ligand>
        <name>substrate</name>
    </ligand>
</feature>
<dbReference type="RefSeq" id="WP_011522239.1">
    <property type="nucleotide sequence ID" value="NC_008009.1"/>
</dbReference>
<dbReference type="EMBL" id="CP000360">
    <property type="protein sequence ID" value="ABF40437.1"/>
    <property type="molecule type" value="Genomic_DNA"/>
</dbReference>
<dbReference type="KEGG" id="aba:Acid345_1435"/>
<feature type="active site" description="Charge relay system" evidence="7">
    <location>
        <position position="202"/>
    </location>
</feature>
<evidence type="ECO:0000256" key="8">
    <source>
        <dbReference type="PIRSR" id="PIRSR611782-2"/>
    </source>
</evidence>
<reference evidence="11 12" key="1">
    <citation type="journal article" date="2009" name="Appl. Environ. Microbiol.">
        <title>Three genomes from the phylum Acidobacteria provide insight into the lifestyles of these microorganisms in soils.</title>
        <authorList>
            <person name="Ward N.L."/>
            <person name="Challacombe J.F."/>
            <person name="Janssen P.H."/>
            <person name="Henrissat B."/>
            <person name="Coutinho P.M."/>
            <person name="Wu M."/>
            <person name="Xie G."/>
            <person name="Haft D.H."/>
            <person name="Sait M."/>
            <person name="Badger J."/>
            <person name="Barabote R.D."/>
            <person name="Bradley B."/>
            <person name="Brettin T.S."/>
            <person name="Brinkac L.M."/>
            <person name="Bruce D."/>
            <person name="Creasy T."/>
            <person name="Daugherty S.C."/>
            <person name="Davidsen T.M."/>
            <person name="DeBoy R.T."/>
            <person name="Detter J.C."/>
            <person name="Dodson R.J."/>
            <person name="Durkin A.S."/>
            <person name="Ganapathy A."/>
            <person name="Gwinn-Giglio M."/>
            <person name="Han C.S."/>
            <person name="Khouri H."/>
            <person name="Kiss H."/>
            <person name="Kothari S.P."/>
            <person name="Madupu R."/>
            <person name="Nelson K.E."/>
            <person name="Nelson W.C."/>
            <person name="Paulsen I."/>
            <person name="Penn K."/>
            <person name="Ren Q."/>
            <person name="Rosovitz M.J."/>
            <person name="Selengut J.D."/>
            <person name="Shrivastava S."/>
            <person name="Sullivan S.A."/>
            <person name="Tapia R."/>
            <person name="Thompson L.S."/>
            <person name="Watkins K.L."/>
            <person name="Yang Q."/>
            <person name="Yu C."/>
            <person name="Zafar N."/>
            <person name="Zhou L."/>
            <person name="Kuske C.R."/>
        </authorList>
    </citation>
    <scope>NUCLEOTIDE SEQUENCE [LARGE SCALE GENOMIC DNA]</scope>
    <source>
        <strain evidence="11 12">Ellin345</strain>
    </source>
</reference>
<keyword evidence="6" id="KW-0720">Serine protease</keyword>
<dbReference type="AlphaFoldDB" id="Q1IRR3"/>
<feature type="region of interest" description="Disordered" evidence="9">
    <location>
        <begin position="84"/>
        <end position="145"/>
    </location>
</feature>
<dbReference type="eggNOG" id="COG0265">
    <property type="taxonomic scope" value="Bacteria"/>
</dbReference>
<feature type="binding site" evidence="8">
    <location>
        <position position="169"/>
    </location>
    <ligand>
        <name>substrate</name>
    </ligand>
</feature>
<feature type="binding site" evidence="8">
    <location>
        <position position="85"/>
    </location>
    <ligand>
        <name>substrate</name>
    </ligand>
</feature>
<keyword evidence="2" id="KW-0645">Protease</keyword>